<dbReference type="Proteomes" id="UP000186465">
    <property type="component" value="Unassembled WGS sequence"/>
</dbReference>
<keyword evidence="3 6" id="KW-0812">Transmembrane</keyword>
<keyword evidence="4 6" id="KW-1133">Transmembrane helix</keyword>
<evidence type="ECO:0000256" key="2">
    <source>
        <dbReference type="ARBA" id="ARBA00022475"/>
    </source>
</evidence>
<comment type="caution">
    <text evidence="8">The sequence shown here is derived from an EMBL/GenBank/DDBJ whole genome shotgun (WGS) entry which is preliminary data.</text>
</comment>
<keyword evidence="5 6" id="KW-0472">Membrane</keyword>
<evidence type="ECO:0000313" key="9">
    <source>
        <dbReference type="Proteomes" id="UP000186465"/>
    </source>
</evidence>
<dbReference type="GO" id="GO:0005886">
    <property type="term" value="C:plasma membrane"/>
    <property type="evidence" value="ECO:0007669"/>
    <property type="project" value="UniProtKB-SubCell"/>
</dbReference>
<evidence type="ECO:0000313" key="8">
    <source>
        <dbReference type="EMBL" id="OKL50503.1"/>
    </source>
</evidence>
<feature type="transmembrane region" description="Helical" evidence="6">
    <location>
        <begin position="366"/>
        <end position="386"/>
    </location>
</feature>
<evidence type="ECO:0000256" key="1">
    <source>
        <dbReference type="ARBA" id="ARBA00004651"/>
    </source>
</evidence>
<dbReference type="RefSeq" id="WP_075360742.1">
    <property type="nucleotide sequence ID" value="NZ_MPDM01000001.1"/>
</dbReference>
<reference evidence="9" key="1">
    <citation type="submission" date="2016-11" db="EMBL/GenBank/DDBJ databases">
        <title>Actinomyces gypaetusis sp. nov. isolated from Gypaetus barbatus in Qinghai Tibet Plateau China.</title>
        <authorList>
            <person name="Meng X."/>
        </authorList>
    </citation>
    <scope>NUCLEOTIDE SEQUENCE [LARGE SCALE GENOMIC DNA]</scope>
    <source>
        <strain evidence="9">DSM 15383</strain>
    </source>
</reference>
<organism evidence="8 9">
    <name type="scientific">Boudabousia marimammalium</name>
    <dbReference type="NCBI Taxonomy" id="156892"/>
    <lineage>
        <taxon>Bacteria</taxon>
        <taxon>Bacillati</taxon>
        <taxon>Actinomycetota</taxon>
        <taxon>Actinomycetes</taxon>
        <taxon>Actinomycetales</taxon>
        <taxon>Actinomycetaceae</taxon>
        <taxon>Boudabousia</taxon>
    </lineage>
</organism>
<dbReference type="AlphaFoldDB" id="A0A1Q5PSJ1"/>
<feature type="transmembrane region" description="Helical" evidence="6">
    <location>
        <begin position="102"/>
        <end position="126"/>
    </location>
</feature>
<dbReference type="STRING" id="156892.BM477_00575"/>
<feature type="transmembrane region" description="Helical" evidence="6">
    <location>
        <begin position="291"/>
        <end position="311"/>
    </location>
</feature>
<evidence type="ECO:0000259" key="7">
    <source>
        <dbReference type="Pfam" id="PF02687"/>
    </source>
</evidence>
<keyword evidence="9" id="KW-1185">Reference proteome</keyword>
<feature type="transmembrane region" description="Helical" evidence="6">
    <location>
        <begin position="246"/>
        <end position="265"/>
    </location>
</feature>
<evidence type="ECO:0000256" key="6">
    <source>
        <dbReference type="SAM" id="Phobius"/>
    </source>
</evidence>
<sequence>MQALASSQQPELADAPISAIRVKAAGIQAMTPHSRETIRRLAEEIHHRTGLQVDIITDSALLHQTVTLPASAWGIPALELTELWSKKGVVTQIAQATDYKTLFLSIIILICSLATTVLTAHANLLARKTELEILAHLGWRKTRIYRLTSIEAIILGTIAGLAATALTPALTKLAGLEIGGPESGWLILPLILPLTIILTLTTNLIATLSYYRQNKPAKAKARPMRLRLTPFSLGFALFSKHPTRSLVSLTTFTIGTSSLSLLIWMNNTFQGQLAGNLLGNQISLQIRSSDLIAAGFLIALALLAISTVNWISSLEDQPVYRSITAIGWRPRQVFFTRIAQPLLTSLTASLITLALTTIIARSLSHLTTTLSVCAVSMIVSILISAIQAHTWQRQTAPDRKTANE</sequence>
<name>A0A1Q5PSJ1_9ACTO</name>
<proteinExistence type="predicted"/>
<evidence type="ECO:0000256" key="3">
    <source>
        <dbReference type="ARBA" id="ARBA00022692"/>
    </source>
</evidence>
<feature type="transmembrane region" description="Helical" evidence="6">
    <location>
        <begin position="147"/>
        <end position="166"/>
    </location>
</feature>
<dbReference type="EMBL" id="MPDM01000001">
    <property type="protein sequence ID" value="OKL50503.1"/>
    <property type="molecule type" value="Genomic_DNA"/>
</dbReference>
<gene>
    <name evidence="8" type="ORF">BM477_00575</name>
</gene>
<protein>
    <recommendedName>
        <fullName evidence="7">ABC3 transporter permease C-terminal domain-containing protein</fullName>
    </recommendedName>
</protein>
<keyword evidence="2" id="KW-1003">Cell membrane</keyword>
<accession>A0A1Q5PSJ1</accession>
<feature type="domain" description="ABC3 transporter permease C-terminal" evidence="7">
    <location>
        <begin position="103"/>
        <end position="213"/>
    </location>
</feature>
<evidence type="ECO:0000256" key="4">
    <source>
        <dbReference type="ARBA" id="ARBA00022989"/>
    </source>
</evidence>
<dbReference type="Pfam" id="PF02687">
    <property type="entry name" value="FtsX"/>
    <property type="match status" value="1"/>
</dbReference>
<dbReference type="InterPro" id="IPR003838">
    <property type="entry name" value="ABC3_permease_C"/>
</dbReference>
<comment type="subcellular location">
    <subcellularLocation>
        <location evidence="1">Cell membrane</location>
        <topology evidence="1">Multi-pass membrane protein</topology>
    </subcellularLocation>
</comment>
<feature type="transmembrane region" description="Helical" evidence="6">
    <location>
        <begin position="186"/>
        <end position="211"/>
    </location>
</feature>
<dbReference type="OrthoDB" id="3268975at2"/>
<feature type="transmembrane region" description="Helical" evidence="6">
    <location>
        <begin position="338"/>
        <end position="360"/>
    </location>
</feature>
<evidence type="ECO:0000256" key="5">
    <source>
        <dbReference type="ARBA" id="ARBA00023136"/>
    </source>
</evidence>